<feature type="signal peptide" evidence="1">
    <location>
        <begin position="1"/>
        <end position="26"/>
    </location>
</feature>
<dbReference type="Proteomes" id="UP001501523">
    <property type="component" value="Unassembled WGS sequence"/>
</dbReference>
<organism evidence="2 3">
    <name type="scientific">Dokdonella soli</name>
    <dbReference type="NCBI Taxonomy" id="529810"/>
    <lineage>
        <taxon>Bacteria</taxon>
        <taxon>Pseudomonadati</taxon>
        <taxon>Pseudomonadota</taxon>
        <taxon>Gammaproteobacteria</taxon>
        <taxon>Lysobacterales</taxon>
        <taxon>Rhodanobacteraceae</taxon>
        <taxon>Dokdonella</taxon>
    </lineage>
</organism>
<name>A0ABP3TPD7_9GAMM</name>
<keyword evidence="3" id="KW-1185">Reference proteome</keyword>
<gene>
    <name evidence="2" type="ORF">GCM10009105_14660</name>
</gene>
<reference evidence="3" key="1">
    <citation type="journal article" date="2019" name="Int. J. Syst. Evol. Microbiol.">
        <title>The Global Catalogue of Microorganisms (GCM) 10K type strain sequencing project: providing services to taxonomists for standard genome sequencing and annotation.</title>
        <authorList>
            <consortium name="The Broad Institute Genomics Platform"/>
            <consortium name="The Broad Institute Genome Sequencing Center for Infectious Disease"/>
            <person name="Wu L."/>
            <person name="Ma J."/>
        </authorList>
    </citation>
    <scope>NUCLEOTIDE SEQUENCE [LARGE SCALE GENOMIC DNA]</scope>
    <source>
        <strain evidence="3">JCM 15421</strain>
    </source>
</reference>
<dbReference type="RefSeq" id="WP_343788806.1">
    <property type="nucleotide sequence ID" value="NZ_BAAAEU010000006.1"/>
</dbReference>
<sequence>MEMNVSKLTGIALATAVAGLFTLAHAAPAYAAGDEAKVKCEHSSSCKGQGACKQATNSCKGQNACKGEGFTMQKSEAACTAAQEAAKAKAK</sequence>
<proteinExistence type="predicted"/>
<dbReference type="EMBL" id="BAAAEU010000006">
    <property type="protein sequence ID" value="GAA0712243.1"/>
    <property type="molecule type" value="Genomic_DNA"/>
</dbReference>
<comment type="caution">
    <text evidence="2">The sequence shown here is derived from an EMBL/GenBank/DDBJ whole genome shotgun (WGS) entry which is preliminary data.</text>
</comment>
<evidence type="ECO:0008006" key="4">
    <source>
        <dbReference type="Google" id="ProtNLM"/>
    </source>
</evidence>
<evidence type="ECO:0000313" key="2">
    <source>
        <dbReference type="EMBL" id="GAA0712243.1"/>
    </source>
</evidence>
<keyword evidence="1" id="KW-0732">Signal</keyword>
<feature type="chain" id="PRO_5046885911" description="Silver efflux pump" evidence="1">
    <location>
        <begin position="27"/>
        <end position="91"/>
    </location>
</feature>
<evidence type="ECO:0000256" key="1">
    <source>
        <dbReference type="SAM" id="SignalP"/>
    </source>
</evidence>
<accession>A0ABP3TPD7</accession>
<evidence type="ECO:0000313" key="3">
    <source>
        <dbReference type="Proteomes" id="UP001501523"/>
    </source>
</evidence>
<protein>
    <recommendedName>
        <fullName evidence="4">Silver efflux pump</fullName>
    </recommendedName>
</protein>